<evidence type="ECO:0000256" key="8">
    <source>
        <dbReference type="ARBA" id="ARBA00051875"/>
    </source>
</evidence>
<feature type="binding site" evidence="10">
    <location>
        <position position="177"/>
    </location>
    <ligand>
        <name>substrate</name>
    </ligand>
</feature>
<dbReference type="PANTHER" id="PTHR11067:SF9">
    <property type="entry name" value="INOSINE TRIPHOSPHATE PYROPHOSPHATASE"/>
    <property type="match status" value="1"/>
</dbReference>
<feature type="binding site" evidence="10">
    <location>
        <position position="42"/>
    </location>
    <ligand>
        <name>Mg(2+)</name>
        <dbReference type="ChEBI" id="CHEBI:18420"/>
    </ligand>
</feature>
<sequence length="203" mass="22482">MKQLIIATKNQGKAKEFNVFFGQFHINTISLLDLSETIPDIEETGTTFEENAAIKAETIANRMRIPVLADDSGLMIDALDGRPGVYSARYAGEPKSDEANIMKVLGELEGIPAEQRHARFVCVLAIAIPEQETTYYKGFCEGSIVVQPRGTHGFGYDPVFIPDGYTKTMAELAPAEKNNISHRKNAISRLEKDLPYVMEQLAD</sequence>
<feature type="binding site" evidence="10">
    <location>
        <begin position="154"/>
        <end position="157"/>
    </location>
    <ligand>
        <name>substrate</name>
    </ligand>
</feature>
<comment type="subunit">
    <text evidence="2 10">Homodimer.</text>
</comment>
<organism evidence="12 13">
    <name type="scientific">Lentibacillus populi</name>
    <dbReference type="NCBI Taxonomy" id="1827502"/>
    <lineage>
        <taxon>Bacteria</taxon>
        <taxon>Bacillati</taxon>
        <taxon>Bacillota</taxon>
        <taxon>Bacilli</taxon>
        <taxon>Bacillales</taxon>
        <taxon>Bacillaceae</taxon>
        <taxon>Lentibacillus</taxon>
    </lineage>
</organism>
<keyword evidence="13" id="KW-1185">Reference proteome</keyword>
<evidence type="ECO:0000313" key="12">
    <source>
        <dbReference type="EMBL" id="GGB28011.1"/>
    </source>
</evidence>
<dbReference type="Proteomes" id="UP000621492">
    <property type="component" value="Unassembled WGS sequence"/>
</dbReference>
<evidence type="ECO:0000256" key="9">
    <source>
        <dbReference type="ARBA" id="ARBA00052017"/>
    </source>
</evidence>
<dbReference type="EC" id="3.6.1.66" evidence="10"/>
<dbReference type="InterPro" id="IPR029001">
    <property type="entry name" value="ITPase-like_fam"/>
</dbReference>
<accession>A0A9W5TU58</accession>
<comment type="cofactor">
    <cofactor evidence="10">
        <name>Mg(2+)</name>
        <dbReference type="ChEBI" id="CHEBI:18420"/>
    </cofactor>
    <text evidence="10">Binds 1 Mg(2+) ion per subunit.</text>
</comment>
<dbReference type="GO" id="GO:0009146">
    <property type="term" value="P:purine nucleoside triphosphate catabolic process"/>
    <property type="evidence" value="ECO:0007669"/>
    <property type="project" value="UniProtKB-UniRule"/>
</dbReference>
<proteinExistence type="inferred from homology"/>
<comment type="function">
    <text evidence="10">Pyrophosphatase that catalyzes the hydrolysis of nucleoside triphosphates to their monophosphate derivatives, with a high preference for the non-canonical purine nucleotides XTP (xanthosine triphosphate), dITP (deoxyinosine triphosphate) and ITP. Seems to function as a house-cleaning enzyme that removes non-canonical purine nucleotides from the nucleotide pool, thus preventing their incorporation into DNA/RNA and avoiding chromosomal lesions.</text>
</comment>
<comment type="catalytic activity">
    <reaction evidence="10">
        <text>ITP + H2O = IMP + diphosphate + H(+)</text>
        <dbReference type="Rhea" id="RHEA:29399"/>
        <dbReference type="ChEBI" id="CHEBI:15377"/>
        <dbReference type="ChEBI" id="CHEBI:15378"/>
        <dbReference type="ChEBI" id="CHEBI:33019"/>
        <dbReference type="ChEBI" id="CHEBI:58053"/>
        <dbReference type="ChEBI" id="CHEBI:61402"/>
        <dbReference type="EC" id="3.6.1.66"/>
    </reaction>
</comment>
<evidence type="ECO:0000256" key="1">
    <source>
        <dbReference type="ARBA" id="ARBA00008023"/>
    </source>
</evidence>
<keyword evidence="6 10" id="KW-0460">Magnesium</keyword>
<feature type="active site" description="Proton acceptor" evidence="10">
    <location>
        <position position="71"/>
    </location>
</feature>
<dbReference type="GO" id="GO:0017111">
    <property type="term" value="F:ribonucleoside triphosphate phosphatase activity"/>
    <property type="evidence" value="ECO:0007669"/>
    <property type="project" value="InterPro"/>
</dbReference>
<comment type="catalytic activity">
    <reaction evidence="8 10">
        <text>dITP + H2O = dIMP + diphosphate + H(+)</text>
        <dbReference type="Rhea" id="RHEA:28342"/>
        <dbReference type="ChEBI" id="CHEBI:15377"/>
        <dbReference type="ChEBI" id="CHEBI:15378"/>
        <dbReference type="ChEBI" id="CHEBI:33019"/>
        <dbReference type="ChEBI" id="CHEBI:61194"/>
        <dbReference type="ChEBI" id="CHEBI:61382"/>
        <dbReference type="EC" id="3.6.1.66"/>
    </reaction>
</comment>
<dbReference type="GO" id="GO:0036222">
    <property type="term" value="F:XTP diphosphatase activity"/>
    <property type="evidence" value="ECO:0007669"/>
    <property type="project" value="UniProtKB-UniRule"/>
</dbReference>
<evidence type="ECO:0000313" key="13">
    <source>
        <dbReference type="Proteomes" id="UP000621492"/>
    </source>
</evidence>
<evidence type="ECO:0000256" key="5">
    <source>
        <dbReference type="ARBA" id="ARBA00022801"/>
    </source>
</evidence>
<dbReference type="GO" id="GO:0000166">
    <property type="term" value="F:nucleotide binding"/>
    <property type="evidence" value="ECO:0007669"/>
    <property type="project" value="UniProtKB-KW"/>
</dbReference>
<dbReference type="NCBIfam" id="TIGR00042">
    <property type="entry name" value="RdgB/HAM1 family non-canonical purine NTP pyrophosphatase"/>
    <property type="match status" value="1"/>
</dbReference>
<dbReference type="SUPFAM" id="SSF52972">
    <property type="entry name" value="ITPase-like"/>
    <property type="match status" value="1"/>
</dbReference>
<dbReference type="GO" id="GO:0046872">
    <property type="term" value="F:metal ion binding"/>
    <property type="evidence" value="ECO:0007669"/>
    <property type="project" value="UniProtKB-KW"/>
</dbReference>
<keyword evidence="5 10" id="KW-0378">Hydrolase</keyword>
<evidence type="ECO:0000256" key="2">
    <source>
        <dbReference type="ARBA" id="ARBA00011738"/>
    </source>
</evidence>
<dbReference type="NCBIfam" id="NF011397">
    <property type="entry name" value="PRK14822.1"/>
    <property type="match status" value="1"/>
</dbReference>
<dbReference type="InterPro" id="IPR020922">
    <property type="entry name" value="dITP/XTP_pyrophosphatase"/>
</dbReference>
<dbReference type="EMBL" id="BMJD01000001">
    <property type="protein sequence ID" value="GGB28011.1"/>
    <property type="molecule type" value="Genomic_DNA"/>
</dbReference>
<keyword evidence="4 10" id="KW-0547">Nucleotide-binding</keyword>
<keyword evidence="7 10" id="KW-0546">Nucleotide metabolism</keyword>
<dbReference type="Pfam" id="PF01725">
    <property type="entry name" value="Ham1p_like"/>
    <property type="match status" value="1"/>
</dbReference>
<dbReference type="GO" id="GO:0005829">
    <property type="term" value="C:cytosol"/>
    <property type="evidence" value="ECO:0007669"/>
    <property type="project" value="TreeGrafter"/>
</dbReference>
<evidence type="ECO:0000256" key="7">
    <source>
        <dbReference type="ARBA" id="ARBA00023080"/>
    </source>
</evidence>
<protein>
    <recommendedName>
        <fullName evidence="10">dITP/XTP pyrophosphatase</fullName>
        <ecNumber evidence="10">3.6.1.66</ecNumber>
    </recommendedName>
    <alternativeName>
        <fullName evidence="10">Non-canonical purine NTP pyrophosphatase</fullName>
    </alternativeName>
    <alternativeName>
        <fullName evidence="10">Non-standard purine NTP pyrophosphatase</fullName>
    </alternativeName>
    <alternativeName>
        <fullName evidence="10">Nucleoside-triphosphate diphosphatase</fullName>
    </alternativeName>
    <alternativeName>
        <fullName evidence="10">Nucleoside-triphosphate pyrophosphatase</fullName>
        <shortName evidence="10">NTPase</shortName>
    </alternativeName>
</protein>
<dbReference type="RefSeq" id="WP_188724558.1">
    <property type="nucleotide sequence ID" value="NZ_BMJD01000001.1"/>
</dbReference>
<dbReference type="Gene3D" id="3.90.950.10">
    <property type="match status" value="1"/>
</dbReference>
<feature type="binding site" evidence="10">
    <location>
        <position position="72"/>
    </location>
    <ligand>
        <name>substrate</name>
    </ligand>
</feature>
<dbReference type="PANTHER" id="PTHR11067">
    <property type="entry name" value="INOSINE TRIPHOSPHATE PYROPHOSPHATASE/HAM1 PROTEIN"/>
    <property type="match status" value="1"/>
</dbReference>
<evidence type="ECO:0000256" key="4">
    <source>
        <dbReference type="ARBA" id="ARBA00022741"/>
    </source>
</evidence>
<comment type="caution">
    <text evidence="12">The sequence shown here is derived from an EMBL/GenBank/DDBJ whole genome shotgun (WGS) entry which is preliminary data.</text>
</comment>
<reference evidence="12" key="1">
    <citation type="journal article" date="2014" name="Int. J. Syst. Evol. Microbiol.">
        <title>Complete genome sequence of Corynebacterium casei LMG S-19264T (=DSM 44701T), isolated from a smear-ripened cheese.</title>
        <authorList>
            <consortium name="US DOE Joint Genome Institute (JGI-PGF)"/>
            <person name="Walter F."/>
            <person name="Albersmeier A."/>
            <person name="Kalinowski J."/>
            <person name="Ruckert C."/>
        </authorList>
    </citation>
    <scope>NUCLEOTIDE SEQUENCE</scope>
    <source>
        <strain evidence="12">CGMCC 1.15454</strain>
    </source>
</reference>
<evidence type="ECO:0000256" key="11">
    <source>
        <dbReference type="RuleBase" id="RU003781"/>
    </source>
</evidence>
<dbReference type="AlphaFoldDB" id="A0A9W5TU58"/>
<comment type="similarity">
    <text evidence="1 10 11">Belongs to the HAM1 NTPase family.</text>
</comment>
<evidence type="ECO:0000256" key="3">
    <source>
        <dbReference type="ARBA" id="ARBA00022723"/>
    </source>
</evidence>
<dbReference type="GO" id="GO:0036220">
    <property type="term" value="F:ITP diphosphatase activity"/>
    <property type="evidence" value="ECO:0007669"/>
    <property type="project" value="UniProtKB-UniRule"/>
</dbReference>
<dbReference type="InterPro" id="IPR002637">
    <property type="entry name" value="RdgB/HAM1"/>
</dbReference>
<dbReference type="CDD" id="cd00515">
    <property type="entry name" value="HAM1"/>
    <property type="match status" value="1"/>
</dbReference>
<feature type="binding site" evidence="10">
    <location>
        <position position="71"/>
    </location>
    <ligand>
        <name>Mg(2+)</name>
        <dbReference type="ChEBI" id="CHEBI:18420"/>
    </ligand>
</feature>
<evidence type="ECO:0000256" key="10">
    <source>
        <dbReference type="HAMAP-Rule" id="MF_01405"/>
    </source>
</evidence>
<reference evidence="12" key="2">
    <citation type="submission" date="2020-09" db="EMBL/GenBank/DDBJ databases">
        <authorList>
            <person name="Sun Q."/>
            <person name="Zhou Y."/>
        </authorList>
    </citation>
    <scope>NUCLEOTIDE SEQUENCE</scope>
    <source>
        <strain evidence="12">CGMCC 1.15454</strain>
    </source>
</reference>
<comment type="catalytic activity">
    <reaction evidence="9 10">
        <text>XTP + H2O = XMP + diphosphate + H(+)</text>
        <dbReference type="Rhea" id="RHEA:28610"/>
        <dbReference type="ChEBI" id="CHEBI:15377"/>
        <dbReference type="ChEBI" id="CHEBI:15378"/>
        <dbReference type="ChEBI" id="CHEBI:33019"/>
        <dbReference type="ChEBI" id="CHEBI:57464"/>
        <dbReference type="ChEBI" id="CHEBI:61314"/>
        <dbReference type="EC" id="3.6.1.66"/>
    </reaction>
</comment>
<dbReference type="GO" id="GO:0009117">
    <property type="term" value="P:nucleotide metabolic process"/>
    <property type="evidence" value="ECO:0007669"/>
    <property type="project" value="UniProtKB-KW"/>
</dbReference>
<keyword evidence="3 10" id="KW-0479">Metal-binding</keyword>
<feature type="binding site" evidence="10">
    <location>
        <begin position="182"/>
        <end position="183"/>
    </location>
    <ligand>
        <name>substrate</name>
    </ligand>
</feature>
<dbReference type="HAMAP" id="MF_01405">
    <property type="entry name" value="Non_canon_purine_NTPase"/>
    <property type="match status" value="1"/>
</dbReference>
<evidence type="ECO:0000256" key="6">
    <source>
        <dbReference type="ARBA" id="ARBA00022842"/>
    </source>
</evidence>
<gene>
    <name evidence="12" type="ORF">GCM10011409_01720</name>
</gene>
<dbReference type="FunFam" id="3.90.950.10:FF:000001">
    <property type="entry name" value="dITP/XTP pyrophosphatase"/>
    <property type="match status" value="1"/>
</dbReference>
<dbReference type="GO" id="GO:0035870">
    <property type="term" value="F:dITP diphosphatase activity"/>
    <property type="evidence" value="ECO:0007669"/>
    <property type="project" value="UniProtKB-UniRule"/>
</dbReference>
<feature type="binding site" evidence="10">
    <location>
        <begin position="8"/>
        <end position="13"/>
    </location>
    <ligand>
        <name>substrate</name>
    </ligand>
</feature>
<name>A0A9W5TU58_9BACI</name>